<dbReference type="AlphaFoldDB" id="A0A2H0R6F5"/>
<evidence type="ECO:0000259" key="2">
    <source>
        <dbReference type="Pfam" id="PF04116"/>
    </source>
</evidence>
<keyword evidence="1" id="KW-0812">Transmembrane</keyword>
<evidence type="ECO:0000313" key="3">
    <source>
        <dbReference type="EMBL" id="PIR42092.1"/>
    </source>
</evidence>
<dbReference type="GO" id="GO:0005506">
    <property type="term" value="F:iron ion binding"/>
    <property type="evidence" value="ECO:0007669"/>
    <property type="project" value="InterPro"/>
</dbReference>
<dbReference type="Pfam" id="PF04116">
    <property type="entry name" value="FA_hydroxylase"/>
    <property type="match status" value="1"/>
</dbReference>
<feature type="domain" description="Fatty acid hydroxylase" evidence="2">
    <location>
        <begin position="19"/>
        <end position="180"/>
    </location>
</feature>
<organism evidence="3 4">
    <name type="scientific">Candidatus Yanofskybacteria bacterium CG10_big_fil_rev_8_21_14_0_10_37_15</name>
    <dbReference type="NCBI Taxonomy" id="1975097"/>
    <lineage>
        <taxon>Bacteria</taxon>
        <taxon>Candidatus Yanofskyibacteriota</taxon>
    </lineage>
</organism>
<feature type="transmembrane region" description="Helical" evidence="1">
    <location>
        <begin position="107"/>
        <end position="130"/>
    </location>
</feature>
<comment type="caution">
    <text evidence="3">The sequence shown here is derived from an EMBL/GenBank/DDBJ whole genome shotgun (WGS) entry which is preliminary data.</text>
</comment>
<keyword evidence="1" id="KW-0472">Membrane</keyword>
<keyword evidence="1" id="KW-1133">Transmembrane helix</keyword>
<name>A0A2H0R6F5_9BACT</name>
<dbReference type="EMBL" id="PCXP01000002">
    <property type="protein sequence ID" value="PIR42092.1"/>
    <property type="molecule type" value="Genomic_DNA"/>
</dbReference>
<reference evidence="3 4" key="1">
    <citation type="submission" date="2017-09" db="EMBL/GenBank/DDBJ databases">
        <title>Depth-based differentiation of microbial function through sediment-hosted aquifers and enrichment of novel symbionts in the deep terrestrial subsurface.</title>
        <authorList>
            <person name="Probst A.J."/>
            <person name="Ladd B."/>
            <person name="Jarett J.K."/>
            <person name="Geller-Mcgrath D.E."/>
            <person name="Sieber C.M."/>
            <person name="Emerson J.B."/>
            <person name="Anantharaman K."/>
            <person name="Thomas B.C."/>
            <person name="Malmstrom R."/>
            <person name="Stieglmeier M."/>
            <person name="Klingl A."/>
            <person name="Woyke T."/>
            <person name="Ryan C.M."/>
            <person name="Banfield J.F."/>
        </authorList>
    </citation>
    <scope>NUCLEOTIDE SEQUENCE [LARGE SCALE GENOMIC DNA]</scope>
    <source>
        <strain evidence="3">CG10_big_fil_rev_8_21_14_0_10_37_15</strain>
    </source>
</reference>
<feature type="transmembrane region" description="Helical" evidence="1">
    <location>
        <begin position="81"/>
        <end position="101"/>
    </location>
</feature>
<dbReference type="GO" id="GO:0016491">
    <property type="term" value="F:oxidoreductase activity"/>
    <property type="evidence" value="ECO:0007669"/>
    <property type="project" value="InterPro"/>
</dbReference>
<evidence type="ECO:0000313" key="4">
    <source>
        <dbReference type="Proteomes" id="UP000230208"/>
    </source>
</evidence>
<sequence length="222" mass="25762">MSIDNLELAKLFLTAVFGGSLLAEFSGYIWHRWAAHLGILRFLPNDFLRRRHFDHHESPDKYPSQENLRSSVYRDSCENTFYFLASIIVPVVGFLVLIGFMSLKYGIALILGAGIYGIVLQTTLHTLYHLEDSVLKKIRIFQTERAWKLFVWLRDCHDVHHLVRGNYFIFNPLPDIIFRTLRTKKSVSGKEEIKQDLFPNFRKELAGSCGDPVFKRKKTLAD</sequence>
<dbReference type="Proteomes" id="UP000230208">
    <property type="component" value="Unassembled WGS sequence"/>
</dbReference>
<dbReference type="InterPro" id="IPR006694">
    <property type="entry name" value="Fatty_acid_hydroxylase"/>
</dbReference>
<proteinExistence type="predicted"/>
<accession>A0A2H0R6F5</accession>
<evidence type="ECO:0000256" key="1">
    <source>
        <dbReference type="SAM" id="Phobius"/>
    </source>
</evidence>
<gene>
    <name evidence="3" type="ORF">COV30_00100</name>
</gene>
<protein>
    <recommendedName>
        <fullName evidence="2">Fatty acid hydroxylase domain-containing protein</fullName>
    </recommendedName>
</protein>
<dbReference type="GO" id="GO:0008610">
    <property type="term" value="P:lipid biosynthetic process"/>
    <property type="evidence" value="ECO:0007669"/>
    <property type="project" value="InterPro"/>
</dbReference>